<reference evidence="6" key="1">
    <citation type="submission" date="2019-07" db="EMBL/GenBank/DDBJ databases">
        <authorList>
            <person name="Dittberner H."/>
        </authorList>
    </citation>
    <scope>NUCLEOTIDE SEQUENCE [LARGE SCALE GENOMIC DNA]</scope>
</reference>
<dbReference type="Proteomes" id="UP000489600">
    <property type="component" value="Unassembled WGS sequence"/>
</dbReference>
<evidence type="ECO:0000259" key="5">
    <source>
        <dbReference type="PROSITE" id="PS50072"/>
    </source>
</evidence>
<dbReference type="GO" id="GO:0003723">
    <property type="term" value="F:RNA binding"/>
    <property type="evidence" value="ECO:0007669"/>
    <property type="project" value="UniProtKB-KW"/>
</dbReference>
<protein>
    <recommendedName>
        <fullName evidence="4">Peptidyl-prolyl cis-trans isomerase</fullName>
        <shortName evidence="4">PPIase</shortName>
        <ecNumber evidence="4">5.2.1.8</ecNumber>
    </recommendedName>
</protein>
<dbReference type="PRINTS" id="PR00153">
    <property type="entry name" value="CSAPPISMRASE"/>
</dbReference>
<evidence type="ECO:0000256" key="3">
    <source>
        <dbReference type="ARBA" id="ARBA00023242"/>
    </source>
</evidence>
<comment type="function">
    <text evidence="4">PPIases accelerate the folding of proteins. It catalyzes the cis-trans isomerization of proline imidic peptide bonds in oligopeptides.</text>
</comment>
<dbReference type="AlphaFoldDB" id="A0A565BFA4"/>
<keyword evidence="7" id="KW-1185">Reference proteome</keyword>
<keyword evidence="2" id="KW-0694">RNA-binding</keyword>
<dbReference type="SUPFAM" id="SSF50891">
    <property type="entry name" value="Cyclophilin-like"/>
    <property type="match status" value="1"/>
</dbReference>
<dbReference type="PROSITE" id="PS50072">
    <property type="entry name" value="CSA_PPIASE_2"/>
    <property type="match status" value="1"/>
</dbReference>
<evidence type="ECO:0000313" key="7">
    <source>
        <dbReference type="Proteomes" id="UP000489600"/>
    </source>
</evidence>
<keyword evidence="4" id="KW-0697">Rotamase</keyword>
<keyword evidence="4" id="KW-0413">Isomerase</keyword>
<dbReference type="PANTHER" id="PTHR45843:SF1">
    <property type="entry name" value="PEPTIDYL-PROLYL CIS-TRANS ISOMERASE-LIKE 4"/>
    <property type="match status" value="1"/>
</dbReference>
<dbReference type="OrthoDB" id="2083at2759"/>
<dbReference type="GO" id="GO:0005634">
    <property type="term" value="C:nucleus"/>
    <property type="evidence" value="ECO:0007669"/>
    <property type="project" value="UniProtKB-SubCell"/>
</dbReference>
<dbReference type="InterPro" id="IPR029000">
    <property type="entry name" value="Cyclophilin-like_dom_sf"/>
</dbReference>
<dbReference type="GO" id="GO:0003755">
    <property type="term" value="F:peptidyl-prolyl cis-trans isomerase activity"/>
    <property type="evidence" value="ECO:0007669"/>
    <property type="project" value="UniProtKB-UniRule"/>
</dbReference>
<comment type="caution">
    <text evidence="6">The sequence shown here is derived from an EMBL/GenBank/DDBJ whole genome shotgun (WGS) entry which is preliminary data.</text>
</comment>
<sequence>MSFGVQKFSQALQIDYYNDCIFYIVEKDFTAETGDPNGTRTGGNSIYKLINVGDRFFDDEIHRDLNHTKAGTVAMVNHGENLNASEFYITLSDELNMLDGKHTVFGEVVEGFDTLTVINTVEVDEDCKAVRDGIKIIYTMKTHSKTYSTSVKKMEKEIAYLVENIEEQCSIKECDMTLAHRNQWNLILDKEII</sequence>
<proteinExistence type="inferred from homology"/>
<dbReference type="EC" id="5.2.1.8" evidence="4"/>
<comment type="catalytic activity">
    <reaction evidence="4">
        <text>[protein]-peptidylproline (omega=180) = [protein]-peptidylproline (omega=0)</text>
        <dbReference type="Rhea" id="RHEA:16237"/>
        <dbReference type="Rhea" id="RHEA-COMP:10747"/>
        <dbReference type="Rhea" id="RHEA-COMP:10748"/>
        <dbReference type="ChEBI" id="CHEBI:83833"/>
        <dbReference type="ChEBI" id="CHEBI:83834"/>
        <dbReference type="EC" id="5.2.1.8"/>
    </reaction>
</comment>
<evidence type="ECO:0000256" key="4">
    <source>
        <dbReference type="RuleBase" id="RU363019"/>
    </source>
</evidence>
<accession>A0A565BFA4</accession>
<dbReference type="Gene3D" id="2.40.100.10">
    <property type="entry name" value="Cyclophilin-like"/>
    <property type="match status" value="1"/>
</dbReference>
<evidence type="ECO:0000256" key="2">
    <source>
        <dbReference type="ARBA" id="ARBA00022884"/>
    </source>
</evidence>
<dbReference type="PANTHER" id="PTHR45843">
    <property type="entry name" value="PEPTIDYL-PROLYL CIS-TRANS ISOMERASE-LIKE 4"/>
    <property type="match status" value="1"/>
</dbReference>
<keyword evidence="3" id="KW-0539">Nucleus</keyword>
<organism evidence="6 7">
    <name type="scientific">Arabis nemorensis</name>
    <dbReference type="NCBI Taxonomy" id="586526"/>
    <lineage>
        <taxon>Eukaryota</taxon>
        <taxon>Viridiplantae</taxon>
        <taxon>Streptophyta</taxon>
        <taxon>Embryophyta</taxon>
        <taxon>Tracheophyta</taxon>
        <taxon>Spermatophyta</taxon>
        <taxon>Magnoliopsida</taxon>
        <taxon>eudicotyledons</taxon>
        <taxon>Gunneridae</taxon>
        <taxon>Pentapetalae</taxon>
        <taxon>rosids</taxon>
        <taxon>malvids</taxon>
        <taxon>Brassicales</taxon>
        <taxon>Brassicaceae</taxon>
        <taxon>Arabideae</taxon>
        <taxon>Arabis</taxon>
    </lineage>
</organism>
<evidence type="ECO:0000313" key="6">
    <source>
        <dbReference type="EMBL" id="VVB00305.1"/>
    </source>
</evidence>
<feature type="domain" description="PPIase cyclophilin-type" evidence="5">
    <location>
        <begin position="1"/>
        <end position="141"/>
    </location>
</feature>
<evidence type="ECO:0000256" key="1">
    <source>
        <dbReference type="ARBA" id="ARBA00004123"/>
    </source>
</evidence>
<gene>
    <name evidence="6" type="ORF">ANE_LOCUS10749</name>
</gene>
<dbReference type="InterPro" id="IPR035542">
    <property type="entry name" value="CRIP"/>
</dbReference>
<dbReference type="EMBL" id="CABITT030000004">
    <property type="protein sequence ID" value="VVB00305.1"/>
    <property type="molecule type" value="Genomic_DNA"/>
</dbReference>
<comment type="similarity">
    <text evidence="4">Belongs to the cyclophilin-type PPIase family.</text>
</comment>
<dbReference type="InterPro" id="IPR002130">
    <property type="entry name" value="Cyclophilin-type_PPIase_dom"/>
</dbReference>
<name>A0A565BFA4_9BRAS</name>
<comment type="subcellular location">
    <subcellularLocation>
        <location evidence="1">Nucleus</location>
    </subcellularLocation>
</comment>
<dbReference type="Pfam" id="PF00160">
    <property type="entry name" value="Pro_isomerase"/>
    <property type="match status" value="1"/>
</dbReference>